<reference evidence="2" key="1">
    <citation type="journal article" date="2023" name="Mol. Phylogenet. Evol.">
        <title>Genome-scale phylogeny and comparative genomics of the fungal order Sordariales.</title>
        <authorList>
            <person name="Hensen N."/>
            <person name="Bonometti L."/>
            <person name="Westerberg I."/>
            <person name="Brannstrom I.O."/>
            <person name="Guillou S."/>
            <person name="Cros-Aarteil S."/>
            <person name="Calhoun S."/>
            <person name="Haridas S."/>
            <person name="Kuo A."/>
            <person name="Mondo S."/>
            <person name="Pangilinan J."/>
            <person name="Riley R."/>
            <person name="LaButti K."/>
            <person name="Andreopoulos B."/>
            <person name="Lipzen A."/>
            <person name="Chen C."/>
            <person name="Yan M."/>
            <person name="Daum C."/>
            <person name="Ng V."/>
            <person name="Clum A."/>
            <person name="Steindorff A."/>
            <person name="Ohm R.A."/>
            <person name="Martin F."/>
            <person name="Silar P."/>
            <person name="Natvig D.O."/>
            <person name="Lalanne C."/>
            <person name="Gautier V."/>
            <person name="Ament-Velasquez S.L."/>
            <person name="Kruys A."/>
            <person name="Hutchinson M.I."/>
            <person name="Powell A.J."/>
            <person name="Barry K."/>
            <person name="Miller A.N."/>
            <person name="Grigoriev I.V."/>
            <person name="Debuchy R."/>
            <person name="Gladieux P."/>
            <person name="Hiltunen Thoren M."/>
            <person name="Johannesson H."/>
        </authorList>
    </citation>
    <scope>NUCLEOTIDE SEQUENCE</scope>
    <source>
        <strain evidence="2">CBS 958.72</strain>
    </source>
</reference>
<protein>
    <submittedName>
        <fullName evidence="2">Uncharacterized protein</fullName>
    </submittedName>
</protein>
<gene>
    <name evidence="2" type="ORF">B0T24DRAFT_522049</name>
</gene>
<evidence type="ECO:0000313" key="3">
    <source>
        <dbReference type="Proteomes" id="UP001287356"/>
    </source>
</evidence>
<evidence type="ECO:0000256" key="1">
    <source>
        <dbReference type="SAM" id="MobiDB-lite"/>
    </source>
</evidence>
<feature type="region of interest" description="Disordered" evidence="1">
    <location>
        <begin position="215"/>
        <end position="270"/>
    </location>
</feature>
<dbReference type="EMBL" id="JAULSN010000002">
    <property type="protein sequence ID" value="KAK3379460.1"/>
    <property type="molecule type" value="Genomic_DNA"/>
</dbReference>
<dbReference type="Proteomes" id="UP001287356">
    <property type="component" value="Unassembled WGS sequence"/>
</dbReference>
<reference evidence="2" key="2">
    <citation type="submission" date="2023-06" db="EMBL/GenBank/DDBJ databases">
        <authorList>
            <consortium name="Lawrence Berkeley National Laboratory"/>
            <person name="Haridas S."/>
            <person name="Hensen N."/>
            <person name="Bonometti L."/>
            <person name="Westerberg I."/>
            <person name="Brannstrom I.O."/>
            <person name="Guillou S."/>
            <person name="Cros-Aarteil S."/>
            <person name="Calhoun S."/>
            <person name="Kuo A."/>
            <person name="Mondo S."/>
            <person name="Pangilinan J."/>
            <person name="Riley R."/>
            <person name="Labutti K."/>
            <person name="Andreopoulos B."/>
            <person name="Lipzen A."/>
            <person name="Chen C."/>
            <person name="Yanf M."/>
            <person name="Daum C."/>
            <person name="Ng V."/>
            <person name="Clum A."/>
            <person name="Steindorff A."/>
            <person name="Ohm R."/>
            <person name="Martin F."/>
            <person name="Silar P."/>
            <person name="Natvig D."/>
            <person name="Lalanne C."/>
            <person name="Gautier V."/>
            <person name="Ament-Velasquez S.L."/>
            <person name="Kruys A."/>
            <person name="Hutchinson M.I."/>
            <person name="Powell A.J."/>
            <person name="Barry K."/>
            <person name="Miller A.N."/>
            <person name="Grigoriev I.V."/>
            <person name="Debuchy R."/>
            <person name="Gladieux P."/>
            <person name="Thoren M.H."/>
            <person name="Johannesson H."/>
        </authorList>
    </citation>
    <scope>NUCLEOTIDE SEQUENCE</scope>
    <source>
        <strain evidence="2">CBS 958.72</strain>
    </source>
</reference>
<keyword evidence="3" id="KW-1185">Reference proteome</keyword>
<name>A0AAE0KP01_9PEZI</name>
<sequence length="432" mass="48232">MGSTQVTVFANTFLVSQAGDGGRPSVWVVGPDEARERRRKRSHRCDEADPCSNCVKRLETCVRSKPAPSRQGAEALRTPTTAQRKALCAPVAELGCGGPVNLLQLELLHHFERSTLPTLAFQEIWPSLLQLAFQRRQQQVLDLSADRLYWLSTGVRQIFFMAWQLFQSERSVFFHVPILQPCMAIEDAVEARGLRWQGLARGFVQLYDNPRYHGGRNAFRADSQARPRKQQQQDRTSHSPTPSASSPSSSSSSSATLHSDETPSSSFTRQESQSLKVLTLWQSYKEGEAFVGRTGAEDDDLMRAAYQRLAERLAVAMAFASDGGIGGGCPVAFPSKPPGRSRSPVLRSEDIVRYVMTFPMICFGSFLPLITNGDSRGLVVLFHIYRVVRQLLPPADDNWWCRRRTEVMEAAIGCELRARGLEVCLRRQDAVS</sequence>
<organism evidence="2 3">
    <name type="scientific">Lasiosphaeria ovina</name>
    <dbReference type="NCBI Taxonomy" id="92902"/>
    <lineage>
        <taxon>Eukaryota</taxon>
        <taxon>Fungi</taxon>
        <taxon>Dikarya</taxon>
        <taxon>Ascomycota</taxon>
        <taxon>Pezizomycotina</taxon>
        <taxon>Sordariomycetes</taxon>
        <taxon>Sordariomycetidae</taxon>
        <taxon>Sordariales</taxon>
        <taxon>Lasiosphaeriaceae</taxon>
        <taxon>Lasiosphaeria</taxon>
    </lineage>
</organism>
<proteinExistence type="predicted"/>
<comment type="caution">
    <text evidence="2">The sequence shown here is derived from an EMBL/GenBank/DDBJ whole genome shotgun (WGS) entry which is preliminary data.</text>
</comment>
<feature type="compositionally biased region" description="Low complexity" evidence="1">
    <location>
        <begin position="238"/>
        <end position="257"/>
    </location>
</feature>
<dbReference type="AlphaFoldDB" id="A0AAE0KP01"/>
<evidence type="ECO:0000313" key="2">
    <source>
        <dbReference type="EMBL" id="KAK3379460.1"/>
    </source>
</evidence>
<accession>A0AAE0KP01</accession>